<accession>A0A1M6JWE1</accession>
<comment type="pathway">
    <text evidence="2 7">Isoprenoid biosynthesis; isopentenyl diphosphate biosynthesis via DXP pathway; isopentenyl diphosphate from 1-deoxy-D-xylulose 5-phosphate: step 2/6.</text>
</comment>
<comment type="function">
    <text evidence="7">Catalyzes the formation of 4-diphosphocytidyl-2-C-methyl-D-erythritol from CTP and 2-C-methyl-D-erythritol 4-phosphate (MEP).</text>
</comment>
<keyword evidence="4 7" id="KW-0808">Transferase</keyword>
<dbReference type="OrthoDB" id="9806837at2"/>
<name>A0A1M6JWE1_9CLOT</name>
<dbReference type="InterPro" id="IPR050088">
    <property type="entry name" value="IspD/TarI_cytidylyltransf_bact"/>
</dbReference>
<dbReference type="UniPathway" id="UPA00056">
    <property type="reaction ID" value="UER00093"/>
</dbReference>
<feature type="site" description="Transition state stabilizer" evidence="7">
    <location>
        <position position="16"/>
    </location>
</feature>
<evidence type="ECO:0000313" key="8">
    <source>
        <dbReference type="EMBL" id="SHJ51014.1"/>
    </source>
</evidence>
<sequence>MDRNCAVIVAGGKGTRMNTEKSKQFIEIEGKPLIYYTIKAFDNNPAIHEIILVLPENEMEKFKEEVIKKYALKKSPVIVAGGKERQDSVYNGLKAIRDCEIVLIHDGARPFVTDDIINEGIKYAKLYGASACGVIPKDTIKVKDENGFSSLTPNRNTLFSVQTPQCFKYDVIMKSHEHIIKNNLKVTDDTMAVEALGGKVYLYEGDYKNIKITTPEDLILAEKLIYK</sequence>
<evidence type="ECO:0000313" key="9">
    <source>
        <dbReference type="Proteomes" id="UP000184080"/>
    </source>
</evidence>
<feature type="site" description="Positions MEP for the nucleophilic attack" evidence="7">
    <location>
        <position position="155"/>
    </location>
</feature>
<dbReference type="Pfam" id="PF01128">
    <property type="entry name" value="IspD"/>
    <property type="match status" value="1"/>
</dbReference>
<dbReference type="RefSeq" id="WP_073009013.1">
    <property type="nucleotide sequence ID" value="NZ_FQZO01000005.1"/>
</dbReference>
<evidence type="ECO:0000256" key="5">
    <source>
        <dbReference type="ARBA" id="ARBA00022695"/>
    </source>
</evidence>
<comment type="catalytic activity">
    <reaction evidence="1 7">
        <text>2-C-methyl-D-erythritol 4-phosphate + CTP + H(+) = 4-CDP-2-C-methyl-D-erythritol + diphosphate</text>
        <dbReference type="Rhea" id="RHEA:13429"/>
        <dbReference type="ChEBI" id="CHEBI:15378"/>
        <dbReference type="ChEBI" id="CHEBI:33019"/>
        <dbReference type="ChEBI" id="CHEBI:37563"/>
        <dbReference type="ChEBI" id="CHEBI:57823"/>
        <dbReference type="ChEBI" id="CHEBI:58262"/>
        <dbReference type="EC" id="2.7.7.60"/>
    </reaction>
</comment>
<gene>
    <name evidence="7" type="primary">ispD</name>
    <name evidence="8" type="ORF">SAMN05444401_3256</name>
</gene>
<dbReference type="EMBL" id="FQZO01000005">
    <property type="protein sequence ID" value="SHJ51014.1"/>
    <property type="molecule type" value="Genomic_DNA"/>
</dbReference>
<evidence type="ECO:0000256" key="3">
    <source>
        <dbReference type="ARBA" id="ARBA00009789"/>
    </source>
</evidence>
<dbReference type="GO" id="GO:0019288">
    <property type="term" value="P:isopentenyl diphosphate biosynthetic process, methylerythritol 4-phosphate pathway"/>
    <property type="evidence" value="ECO:0007669"/>
    <property type="project" value="UniProtKB-UniRule"/>
</dbReference>
<dbReference type="Gene3D" id="3.90.550.10">
    <property type="entry name" value="Spore Coat Polysaccharide Biosynthesis Protein SpsA, Chain A"/>
    <property type="match status" value="1"/>
</dbReference>
<keyword evidence="9" id="KW-1185">Reference proteome</keyword>
<organism evidence="8 9">
    <name type="scientific">Clostridium amylolyticum</name>
    <dbReference type="NCBI Taxonomy" id="1121298"/>
    <lineage>
        <taxon>Bacteria</taxon>
        <taxon>Bacillati</taxon>
        <taxon>Bacillota</taxon>
        <taxon>Clostridia</taxon>
        <taxon>Eubacteriales</taxon>
        <taxon>Clostridiaceae</taxon>
        <taxon>Clostridium</taxon>
    </lineage>
</organism>
<dbReference type="InterPro" id="IPR001228">
    <property type="entry name" value="IspD"/>
</dbReference>
<dbReference type="GO" id="GO:0050518">
    <property type="term" value="F:2-C-methyl-D-erythritol 4-phosphate cytidylyltransferase activity"/>
    <property type="evidence" value="ECO:0007669"/>
    <property type="project" value="UniProtKB-UniRule"/>
</dbReference>
<dbReference type="STRING" id="1121298.SAMN05444401_3256"/>
<evidence type="ECO:0000256" key="4">
    <source>
        <dbReference type="ARBA" id="ARBA00022679"/>
    </source>
</evidence>
<dbReference type="PROSITE" id="PS01295">
    <property type="entry name" value="ISPD"/>
    <property type="match status" value="1"/>
</dbReference>
<dbReference type="InterPro" id="IPR034683">
    <property type="entry name" value="IspD/TarI"/>
</dbReference>
<dbReference type="InterPro" id="IPR018294">
    <property type="entry name" value="ISPD_synthase_CS"/>
</dbReference>
<dbReference type="AlphaFoldDB" id="A0A1M6JWE1"/>
<dbReference type="NCBIfam" id="NF001183">
    <property type="entry name" value="PRK00155.1-3"/>
    <property type="match status" value="1"/>
</dbReference>
<evidence type="ECO:0000256" key="1">
    <source>
        <dbReference type="ARBA" id="ARBA00001282"/>
    </source>
</evidence>
<dbReference type="PANTHER" id="PTHR32125:SF4">
    <property type="entry name" value="2-C-METHYL-D-ERYTHRITOL 4-PHOSPHATE CYTIDYLYLTRANSFERASE, CHLOROPLASTIC"/>
    <property type="match status" value="1"/>
</dbReference>
<comment type="similarity">
    <text evidence="3 7">Belongs to the IspD/TarI cytidylyltransferase family. IspD subfamily.</text>
</comment>
<dbReference type="EC" id="2.7.7.60" evidence="7"/>
<evidence type="ECO:0000256" key="7">
    <source>
        <dbReference type="HAMAP-Rule" id="MF_00108"/>
    </source>
</evidence>
<proteinExistence type="inferred from homology"/>
<dbReference type="InterPro" id="IPR029044">
    <property type="entry name" value="Nucleotide-diphossugar_trans"/>
</dbReference>
<dbReference type="NCBIfam" id="TIGR00453">
    <property type="entry name" value="ispD"/>
    <property type="match status" value="1"/>
</dbReference>
<dbReference type="SUPFAM" id="SSF53448">
    <property type="entry name" value="Nucleotide-diphospho-sugar transferases"/>
    <property type="match status" value="1"/>
</dbReference>
<keyword evidence="6 7" id="KW-0414">Isoprene biosynthesis</keyword>
<feature type="site" description="Transition state stabilizer" evidence="7">
    <location>
        <position position="23"/>
    </location>
</feature>
<feature type="site" description="Positions MEP for the nucleophilic attack" evidence="7">
    <location>
        <position position="211"/>
    </location>
</feature>
<reference evidence="8 9" key="1">
    <citation type="submission" date="2016-11" db="EMBL/GenBank/DDBJ databases">
        <authorList>
            <person name="Jaros S."/>
            <person name="Januszkiewicz K."/>
            <person name="Wedrychowicz H."/>
        </authorList>
    </citation>
    <scope>NUCLEOTIDE SEQUENCE [LARGE SCALE GENOMIC DNA]</scope>
    <source>
        <strain evidence="8 9">DSM 21864</strain>
    </source>
</reference>
<protein>
    <recommendedName>
        <fullName evidence="7">2-C-methyl-D-erythritol 4-phosphate cytidylyltransferase</fullName>
        <ecNumber evidence="7">2.7.7.60</ecNumber>
    </recommendedName>
    <alternativeName>
        <fullName evidence="7">4-diphosphocytidyl-2C-methyl-D-erythritol synthase</fullName>
    </alternativeName>
    <alternativeName>
        <fullName evidence="7">MEP cytidylyltransferase</fullName>
        <shortName evidence="7">MCT</shortName>
    </alternativeName>
</protein>
<evidence type="ECO:0000256" key="6">
    <source>
        <dbReference type="ARBA" id="ARBA00023229"/>
    </source>
</evidence>
<dbReference type="CDD" id="cd02516">
    <property type="entry name" value="CDP-ME_synthetase"/>
    <property type="match status" value="1"/>
</dbReference>
<dbReference type="FunFam" id="3.90.550.10:FF:000003">
    <property type="entry name" value="2-C-methyl-D-erythritol 4-phosphate cytidylyltransferase"/>
    <property type="match status" value="1"/>
</dbReference>
<dbReference type="PANTHER" id="PTHR32125">
    <property type="entry name" value="2-C-METHYL-D-ERYTHRITOL 4-PHOSPHATE CYTIDYLYLTRANSFERASE, CHLOROPLASTIC"/>
    <property type="match status" value="1"/>
</dbReference>
<dbReference type="Proteomes" id="UP000184080">
    <property type="component" value="Unassembled WGS sequence"/>
</dbReference>
<dbReference type="HAMAP" id="MF_00108">
    <property type="entry name" value="IspD"/>
    <property type="match status" value="1"/>
</dbReference>
<keyword evidence="5 7" id="KW-0548">Nucleotidyltransferase</keyword>
<evidence type="ECO:0000256" key="2">
    <source>
        <dbReference type="ARBA" id="ARBA00004787"/>
    </source>
</evidence>